<organism evidence="1 2">
    <name type="scientific">Metallosphaera yellowstonensis MK1</name>
    <dbReference type="NCBI Taxonomy" id="671065"/>
    <lineage>
        <taxon>Archaea</taxon>
        <taxon>Thermoproteota</taxon>
        <taxon>Thermoprotei</taxon>
        <taxon>Sulfolobales</taxon>
        <taxon>Sulfolobaceae</taxon>
        <taxon>Metallosphaera</taxon>
    </lineage>
</organism>
<protein>
    <submittedName>
        <fullName evidence="1">Uncharacterized protein</fullName>
    </submittedName>
</protein>
<keyword evidence="2" id="KW-1185">Reference proteome</keyword>
<dbReference type="Proteomes" id="UP000003980">
    <property type="component" value="Unassembled WGS sequence"/>
</dbReference>
<dbReference type="HOGENOM" id="CLU_2597913_0_0_2"/>
<dbReference type="RefSeq" id="WP_009071345.1">
    <property type="nucleotide sequence ID" value="NZ_JH597761.1"/>
</dbReference>
<dbReference type="AlphaFoldDB" id="H2C2X1"/>
<evidence type="ECO:0000313" key="2">
    <source>
        <dbReference type="Proteomes" id="UP000003980"/>
    </source>
</evidence>
<accession>H2C2X1</accession>
<dbReference type="eggNOG" id="arCOG08319">
    <property type="taxonomic scope" value="Archaea"/>
</dbReference>
<evidence type="ECO:0000313" key="1">
    <source>
        <dbReference type="EMBL" id="EHP70592.1"/>
    </source>
</evidence>
<dbReference type="OrthoDB" id="32958at2157"/>
<sequence>MTEEIDLTKETGSCGANAPAVVLMRKWLETGGNREIKVLATPGAQEDQVEMWAQAMKEQGVKIVSKEKVDGKVTYLIYLP</sequence>
<dbReference type="EMBL" id="JH597761">
    <property type="protein sequence ID" value="EHP70592.1"/>
    <property type="molecule type" value="Genomic_DNA"/>
</dbReference>
<proteinExistence type="predicted"/>
<dbReference type="STRING" id="671065.MetMK1DRAFT_00010950"/>
<reference evidence="1 2" key="1">
    <citation type="submission" date="2012-01" db="EMBL/GenBank/DDBJ databases">
        <title>Improved High-Quality Draft sequence of Metallosphaera yellowstonensis MK1.</title>
        <authorList>
            <consortium name="US DOE Joint Genome Institute"/>
            <person name="Lucas S."/>
            <person name="Han J."/>
            <person name="Cheng J.-F."/>
            <person name="Goodwin L."/>
            <person name="Pitluck S."/>
            <person name="Peters L."/>
            <person name="Teshima H."/>
            <person name="Detter J.C."/>
            <person name="Han C."/>
            <person name="Tapia R."/>
            <person name="Land M."/>
            <person name="Hauser L."/>
            <person name="Kyrpides N."/>
            <person name="Kozubal M."/>
            <person name="Macur R.E."/>
            <person name="Jay Z."/>
            <person name="Inskeep W."/>
            <person name="Woyke T."/>
        </authorList>
    </citation>
    <scope>NUCLEOTIDE SEQUENCE [LARGE SCALE GENOMIC DNA]</scope>
    <source>
        <strain evidence="1 2">MK1</strain>
    </source>
</reference>
<name>H2C2X1_9CREN</name>
<gene>
    <name evidence="1" type="ORF">MetMK1DRAFT_00010950</name>
</gene>